<feature type="signal peptide" evidence="1">
    <location>
        <begin position="1"/>
        <end position="22"/>
    </location>
</feature>
<reference evidence="2 3" key="1">
    <citation type="submission" date="2023-07" db="EMBL/GenBank/DDBJ databases">
        <title>Sorghum-associated microbial communities from plants grown in Nebraska, USA.</title>
        <authorList>
            <person name="Schachtman D."/>
        </authorList>
    </citation>
    <scope>NUCLEOTIDE SEQUENCE [LARGE SCALE GENOMIC DNA]</scope>
    <source>
        <strain evidence="2 3">4249</strain>
    </source>
</reference>
<dbReference type="InterPro" id="IPR023614">
    <property type="entry name" value="Porin_dom_sf"/>
</dbReference>
<proteinExistence type="predicted"/>
<name>A0ABU1WII1_9BURK</name>
<dbReference type="Proteomes" id="UP001265700">
    <property type="component" value="Unassembled WGS sequence"/>
</dbReference>
<evidence type="ECO:0008006" key="4">
    <source>
        <dbReference type="Google" id="ProtNLM"/>
    </source>
</evidence>
<dbReference type="Pfam" id="PF16966">
    <property type="entry name" value="Porin_8"/>
    <property type="match status" value="1"/>
</dbReference>
<organism evidence="2 3">
    <name type="scientific">Hydrogenophaga palleronii</name>
    <dbReference type="NCBI Taxonomy" id="65655"/>
    <lineage>
        <taxon>Bacteria</taxon>
        <taxon>Pseudomonadati</taxon>
        <taxon>Pseudomonadota</taxon>
        <taxon>Betaproteobacteria</taxon>
        <taxon>Burkholderiales</taxon>
        <taxon>Comamonadaceae</taxon>
        <taxon>Hydrogenophaga</taxon>
    </lineage>
</organism>
<dbReference type="SUPFAM" id="SSF56935">
    <property type="entry name" value="Porins"/>
    <property type="match status" value="1"/>
</dbReference>
<feature type="chain" id="PRO_5047375556" description="Porin" evidence="1">
    <location>
        <begin position="23"/>
        <end position="305"/>
    </location>
</feature>
<dbReference type="RefSeq" id="WP_310312470.1">
    <property type="nucleotide sequence ID" value="NZ_JAVDWU010000002.1"/>
</dbReference>
<gene>
    <name evidence="2" type="ORF">J2W49_001022</name>
</gene>
<evidence type="ECO:0000313" key="3">
    <source>
        <dbReference type="Proteomes" id="UP001265700"/>
    </source>
</evidence>
<evidence type="ECO:0000313" key="2">
    <source>
        <dbReference type="EMBL" id="MDR7149073.1"/>
    </source>
</evidence>
<dbReference type="InterPro" id="IPR016963">
    <property type="entry name" value="Glycoporin_RafY"/>
</dbReference>
<comment type="caution">
    <text evidence="2">The sequence shown here is derived from an EMBL/GenBank/DDBJ whole genome shotgun (WGS) entry which is preliminary data.</text>
</comment>
<protein>
    <recommendedName>
        <fullName evidence="4">Porin</fullName>
    </recommendedName>
</protein>
<evidence type="ECO:0000256" key="1">
    <source>
        <dbReference type="SAM" id="SignalP"/>
    </source>
</evidence>
<dbReference type="Gene3D" id="2.40.160.10">
    <property type="entry name" value="Porin"/>
    <property type="match status" value="1"/>
</dbReference>
<keyword evidence="1" id="KW-0732">Signal</keyword>
<dbReference type="EMBL" id="JAVDWU010000002">
    <property type="protein sequence ID" value="MDR7149073.1"/>
    <property type="molecule type" value="Genomic_DNA"/>
</dbReference>
<accession>A0ABU1WII1</accession>
<sequence length="305" mass="31425">MPHAFKLVALVALCATTAAAHADLGFDANLELDTTHYNAVDAPATNARDSDLSMGGRVEVNVAAKATNGDAFVAGRASLLLKKDGDTGVDDMWVQFGNAGMDIKMGRFEALDLFPVGKDTVVEYAGYTPYLANTLRGRKGSDVVHGALGLNAATGLRVELGLVYSKEDGEARGFRPGVTYTTGPVTLRAGIESVKVVGSTAGSENGVGLSLGYALGKDSNLNLNLAKKEDDKSIGVNAVFGPAGVGLIVGKGATSADKVTTVYAAYSLPLFGVKGATITPAISYSKGGTGTDPQLAVRARINYAF</sequence>
<keyword evidence="3" id="KW-1185">Reference proteome</keyword>